<dbReference type="RefSeq" id="WP_189536562.1">
    <property type="nucleotide sequence ID" value="NZ_BMYX01000025.1"/>
</dbReference>
<evidence type="ECO:0000313" key="1">
    <source>
        <dbReference type="EMBL" id="GGY27835.1"/>
    </source>
</evidence>
<protein>
    <submittedName>
        <fullName evidence="1">Uncharacterized protein</fullName>
    </submittedName>
</protein>
<dbReference type="Proteomes" id="UP000645257">
    <property type="component" value="Unassembled WGS sequence"/>
</dbReference>
<evidence type="ECO:0000313" key="2">
    <source>
        <dbReference type="Proteomes" id="UP000645257"/>
    </source>
</evidence>
<keyword evidence="2" id="KW-1185">Reference proteome</keyword>
<dbReference type="EMBL" id="BMYX01000025">
    <property type="protein sequence ID" value="GGY27835.1"/>
    <property type="molecule type" value="Genomic_DNA"/>
</dbReference>
<dbReference type="AlphaFoldDB" id="A0A918P6U4"/>
<comment type="caution">
    <text evidence="1">The sequence shown here is derived from an EMBL/GenBank/DDBJ whole genome shotgun (WGS) entry which is preliminary data.</text>
</comment>
<sequence length="106" mass="11940">MSGIREVPIGEVAPGAWLEADVTGPEGRVLLPSGCVLHEAALACLKRVGVSSLRIRAEPVLICRERALRWHVMERRMQHLFRCAGEGPSARKLLRLLCDYRLRQER</sequence>
<gene>
    <name evidence="1" type="ORF">GCM10011289_33980</name>
</gene>
<proteinExistence type="predicted"/>
<reference evidence="1" key="2">
    <citation type="submission" date="2020-09" db="EMBL/GenBank/DDBJ databases">
        <authorList>
            <person name="Sun Q."/>
            <person name="Kim S."/>
        </authorList>
    </citation>
    <scope>NUCLEOTIDE SEQUENCE</scope>
    <source>
        <strain evidence="1">KCTC 32182</strain>
    </source>
</reference>
<name>A0A918P6U4_9NEIS</name>
<reference evidence="1" key="1">
    <citation type="journal article" date="2014" name="Int. J. Syst. Evol. Microbiol.">
        <title>Complete genome sequence of Corynebacterium casei LMG S-19264T (=DSM 44701T), isolated from a smear-ripened cheese.</title>
        <authorList>
            <consortium name="US DOE Joint Genome Institute (JGI-PGF)"/>
            <person name="Walter F."/>
            <person name="Albersmeier A."/>
            <person name="Kalinowski J."/>
            <person name="Ruckert C."/>
        </authorList>
    </citation>
    <scope>NUCLEOTIDE SEQUENCE</scope>
    <source>
        <strain evidence="1">KCTC 32182</strain>
    </source>
</reference>
<organism evidence="1 2">
    <name type="scientific">Paludibacterium paludis</name>
    <dbReference type="NCBI Taxonomy" id="1225769"/>
    <lineage>
        <taxon>Bacteria</taxon>
        <taxon>Pseudomonadati</taxon>
        <taxon>Pseudomonadota</taxon>
        <taxon>Betaproteobacteria</taxon>
        <taxon>Neisseriales</taxon>
        <taxon>Chromobacteriaceae</taxon>
        <taxon>Paludibacterium</taxon>
    </lineage>
</organism>
<accession>A0A918P6U4</accession>